<reference evidence="2 3" key="1">
    <citation type="submission" date="2014-04" db="EMBL/GenBank/DDBJ databases">
        <authorList>
            <consortium name="DOE Joint Genome Institute"/>
            <person name="Kuo A."/>
            <person name="Kohler A."/>
            <person name="Jargeat P."/>
            <person name="Nagy L.G."/>
            <person name="Floudas D."/>
            <person name="Copeland A."/>
            <person name="Barry K.W."/>
            <person name="Cichocki N."/>
            <person name="Veneault-Fourrey C."/>
            <person name="LaButti K."/>
            <person name="Lindquist E.A."/>
            <person name="Lipzen A."/>
            <person name="Lundell T."/>
            <person name="Morin E."/>
            <person name="Murat C."/>
            <person name="Sun H."/>
            <person name="Tunlid A."/>
            <person name="Henrissat B."/>
            <person name="Grigoriev I.V."/>
            <person name="Hibbett D.S."/>
            <person name="Martin F."/>
            <person name="Nordberg H.P."/>
            <person name="Cantor M.N."/>
            <person name="Hua S.X."/>
        </authorList>
    </citation>
    <scope>NUCLEOTIDE SEQUENCE [LARGE SCALE GENOMIC DNA]</scope>
    <source>
        <strain evidence="2 3">Ve08.2h10</strain>
    </source>
</reference>
<name>A0A0D0DSK2_9AGAM</name>
<evidence type="ECO:0000313" key="2">
    <source>
        <dbReference type="EMBL" id="KIK96438.1"/>
    </source>
</evidence>
<evidence type="ECO:0000256" key="1">
    <source>
        <dbReference type="SAM" id="Coils"/>
    </source>
</evidence>
<gene>
    <name evidence="2" type="ORF">PAXRUDRAFT_138447</name>
</gene>
<accession>A0A0D0DSK2</accession>
<feature type="coiled-coil region" evidence="1">
    <location>
        <begin position="96"/>
        <end position="123"/>
    </location>
</feature>
<sequence length="160" mass="18702">MKVARGSKARSCNHCHQLKHKCKQPGDLQPMQQRKQEEVILLCTGKKKEWTQKMWNMATDRRHMAVKSHTQMEWLLNTLEEICGCIDPEFVPEELEMGLEEEVAEAAEERETLKGQSKEVVDESIEIVFFFFFCTMQSSLLPSMLTKWKDFLIVTSEFVE</sequence>
<evidence type="ECO:0000313" key="3">
    <source>
        <dbReference type="Proteomes" id="UP000054538"/>
    </source>
</evidence>
<dbReference type="HOGENOM" id="CLU_1652727_0_0_1"/>
<keyword evidence="3" id="KW-1185">Reference proteome</keyword>
<organism evidence="2 3">
    <name type="scientific">Paxillus rubicundulus Ve08.2h10</name>
    <dbReference type="NCBI Taxonomy" id="930991"/>
    <lineage>
        <taxon>Eukaryota</taxon>
        <taxon>Fungi</taxon>
        <taxon>Dikarya</taxon>
        <taxon>Basidiomycota</taxon>
        <taxon>Agaricomycotina</taxon>
        <taxon>Agaricomycetes</taxon>
        <taxon>Agaricomycetidae</taxon>
        <taxon>Boletales</taxon>
        <taxon>Paxilineae</taxon>
        <taxon>Paxillaceae</taxon>
        <taxon>Paxillus</taxon>
    </lineage>
</organism>
<dbReference type="EMBL" id="KN824986">
    <property type="protein sequence ID" value="KIK96438.1"/>
    <property type="molecule type" value="Genomic_DNA"/>
</dbReference>
<dbReference type="Proteomes" id="UP000054538">
    <property type="component" value="Unassembled WGS sequence"/>
</dbReference>
<dbReference type="InParanoid" id="A0A0D0DSK2"/>
<proteinExistence type="predicted"/>
<reference evidence="3" key="2">
    <citation type="submission" date="2015-01" db="EMBL/GenBank/DDBJ databases">
        <title>Evolutionary Origins and Diversification of the Mycorrhizal Mutualists.</title>
        <authorList>
            <consortium name="DOE Joint Genome Institute"/>
            <consortium name="Mycorrhizal Genomics Consortium"/>
            <person name="Kohler A."/>
            <person name="Kuo A."/>
            <person name="Nagy L.G."/>
            <person name="Floudas D."/>
            <person name="Copeland A."/>
            <person name="Barry K.W."/>
            <person name="Cichocki N."/>
            <person name="Veneault-Fourrey C."/>
            <person name="LaButti K."/>
            <person name="Lindquist E.A."/>
            <person name="Lipzen A."/>
            <person name="Lundell T."/>
            <person name="Morin E."/>
            <person name="Murat C."/>
            <person name="Riley R."/>
            <person name="Ohm R."/>
            <person name="Sun H."/>
            <person name="Tunlid A."/>
            <person name="Henrissat B."/>
            <person name="Grigoriev I.V."/>
            <person name="Hibbett D.S."/>
            <person name="Martin F."/>
        </authorList>
    </citation>
    <scope>NUCLEOTIDE SEQUENCE [LARGE SCALE GENOMIC DNA]</scope>
    <source>
        <strain evidence="3">Ve08.2h10</strain>
    </source>
</reference>
<dbReference type="AlphaFoldDB" id="A0A0D0DSK2"/>
<protein>
    <submittedName>
        <fullName evidence="2">Uncharacterized protein</fullName>
    </submittedName>
</protein>
<keyword evidence="1" id="KW-0175">Coiled coil</keyword>